<name>A0A814E352_9BILA</name>
<keyword evidence="2" id="KW-0863">Zinc-finger</keyword>
<dbReference type="Proteomes" id="UP000663879">
    <property type="component" value="Unassembled WGS sequence"/>
</dbReference>
<gene>
    <name evidence="5" type="ORF">OXX778_LOCUS14639</name>
</gene>
<evidence type="ECO:0000313" key="6">
    <source>
        <dbReference type="Proteomes" id="UP000663879"/>
    </source>
</evidence>
<proteinExistence type="predicted"/>
<protein>
    <recommendedName>
        <fullName evidence="4">BED-type domain-containing protein</fullName>
    </recommendedName>
</protein>
<feature type="domain" description="BED-type" evidence="4">
    <location>
        <begin position="39"/>
        <end position="71"/>
    </location>
</feature>
<comment type="caution">
    <text evidence="5">The sequence shown here is derived from an EMBL/GenBank/DDBJ whole genome shotgun (WGS) entry which is preliminary data.</text>
</comment>
<dbReference type="OrthoDB" id="10180866at2759"/>
<sequence>MIGRGGHKKTKPSQACLPKQYPQILSYFDYDKTVIERPWENFSATCNHCNKNVRGSIKVTTNFTNHIKDKCAVKNKSSDLVKQQTLNGFLDVEPQKWNKNSKTQKEIQDLFVSTLNIKIWRFEVRTQFMDINTSIQRVPIISEP</sequence>
<evidence type="ECO:0000313" key="5">
    <source>
        <dbReference type="EMBL" id="CAF0965415.1"/>
    </source>
</evidence>
<dbReference type="InterPro" id="IPR003656">
    <property type="entry name" value="Znf_BED"/>
</dbReference>
<organism evidence="5 6">
    <name type="scientific">Brachionus calyciflorus</name>
    <dbReference type="NCBI Taxonomy" id="104777"/>
    <lineage>
        <taxon>Eukaryota</taxon>
        <taxon>Metazoa</taxon>
        <taxon>Spiralia</taxon>
        <taxon>Gnathifera</taxon>
        <taxon>Rotifera</taxon>
        <taxon>Eurotatoria</taxon>
        <taxon>Monogononta</taxon>
        <taxon>Pseudotrocha</taxon>
        <taxon>Ploima</taxon>
        <taxon>Brachionidae</taxon>
        <taxon>Brachionus</taxon>
    </lineage>
</organism>
<dbReference type="EMBL" id="CAJNOC010003051">
    <property type="protein sequence ID" value="CAF0965415.1"/>
    <property type="molecule type" value="Genomic_DNA"/>
</dbReference>
<evidence type="ECO:0000256" key="3">
    <source>
        <dbReference type="ARBA" id="ARBA00022833"/>
    </source>
</evidence>
<keyword evidence="6" id="KW-1185">Reference proteome</keyword>
<accession>A0A814E352</accession>
<keyword evidence="1" id="KW-0479">Metal-binding</keyword>
<keyword evidence="3" id="KW-0862">Zinc</keyword>
<reference evidence="5" key="1">
    <citation type="submission" date="2021-02" db="EMBL/GenBank/DDBJ databases">
        <authorList>
            <person name="Nowell W R."/>
        </authorList>
    </citation>
    <scope>NUCLEOTIDE SEQUENCE</scope>
    <source>
        <strain evidence="5">Ploen Becks lab</strain>
    </source>
</reference>
<dbReference type="GO" id="GO:0008270">
    <property type="term" value="F:zinc ion binding"/>
    <property type="evidence" value="ECO:0007669"/>
    <property type="project" value="UniProtKB-KW"/>
</dbReference>
<dbReference type="GO" id="GO:0003677">
    <property type="term" value="F:DNA binding"/>
    <property type="evidence" value="ECO:0007669"/>
    <property type="project" value="InterPro"/>
</dbReference>
<evidence type="ECO:0000256" key="2">
    <source>
        <dbReference type="ARBA" id="ARBA00022771"/>
    </source>
</evidence>
<dbReference type="Pfam" id="PF02892">
    <property type="entry name" value="zf-BED"/>
    <property type="match status" value="1"/>
</dbReference>
<evidence type="ECO:0000256" key="1">
    <source>
        <dbReference type="ARBA" id="ARBA00022723"/>
    </source>
</evidence>
<evidence type="ECO:0000259" key="4">
    <source>
        <dbReference type="Pfam" id="PF02892"/>
    </source>
</evidence>
<dbReference type="AlphaFoldDB" id="A0A814E352"/>